<dbReference type="EMBL" id="BPLR01017067">
    <property type="protein sequence ID" value="GIY88445.1"/>
    <property type="molecule type" value="Genomic_DNA"/>
</dbReference>
<evidence type="ECO:0000313" key="1">
    <source>
        <dbReference type="EMBL" id="GIY88445.1"/>
    </source>
</evidence>
<keyword evidence="2" id="KW-1185">Reference proteome</keyword>
<evidence type="ECO:0000313" key="2">
    <source>
        <dbReference type="Proteomes" id="UP001054945"/>
    </source>
</evidence>
<reference evidence="1 2" key="1">
    <citation type="submission" date="2021-06" db="EMBL/GenBank/DDBJ databases">
        <title>Caerostris extrusa draft genome.</title>
        <authorList>
            <person name="Kono N."/>
            <person name="Arakawa K."/>
        </authorList>
    </citation>
    <scope>NUCLEOTIDE SEQUENCE [LARGE SCALE GENOMIC DNA]</scope>
</reference>
<dbReference type="AlphaFoldDB" id="A0AAV4X2M6"/>
<dbReference type="Proteomes" id="UP001054945">
    <property type="component" value="Unassembled WGS sequence"/>
</dbReference>
<accession>A0AAV4X2M6</accession>
<organism evidence="1 2">
    <name type="scientific">Caerostris extrusa</name>
    <name type="common">Bark spider</name>
    <name type="synonym">Caerostris bankana</name>
    <dbReference type="NCBI Taxonomy" id="172846"/>
    <lineage>
        <taxon>Eukaryota</taxon>
        <taxon>Metazoa</taxon>
        <taxon>Ecdysozoa</taxon>
        <taxon>Arthropoda</taxon>
        <taxon>Chelicerata</taxon>
        <taxon>Arachnida</taxon>
        <taxon>Araneae</taxon>
        <taxon>Araneomorphae</taxon>
        <taxon>Entelegynae</taxon>
        <taxon>Araneoidea</taxon>
        <taxon>Araneidae</taxon>
        <taxon>Caerostris</taxon>
    </lineage>
</organism>
<comment type="caution">
    <text evidence="1">The sequence shown here is derived from an EMBL/GenBank/DDBJ whole genome shotgun (WGS) entry which is preliminary data.</text>
</comment>
<sequence>MENSLIEQKMKFILLLRKAIGVSCDREGKKLSTENSLEEKAGLELGRCISGVPSMCGYPRITSNRMTRKKAKGVSRDSGGKKLSMKNSWREKAGLGSGRRISGIPSICGDSRITSNRMTRKNGFLKAEGVSRDRGENKLSMENSLEGKSWSWTYLRDFGFEMGLNFLKISQMDSTQIGFI</sequence>
<name>A0AAV4X2M6_CAEEX</name>
<gene>
    <name evidence="1" type="ORF">CEXT_627131</name>
</gene>
<protein>
    <submittedName>
        <fullName evidence="1">Uncharacterized protein</fullName>
    </submittedName>
</protein>
<proteinExistence type="predicted"/>